<name>B2HFP0_MYCMM</name>
<dbReference type="OrthoDB" id="3748887at2"/>
<dbReference type="Proteomes" id="UP000001190">
    <property type="component" value="Chromosome"/>
</dbReference>
<feature type="transmembrane region" description="Helical" evidence="1">
    <location>
        <begin position="25"/>
        <end position="45"/>
    </location>
</feature>
<sequence length="91" mass="10191">MMYPGDGWIRGHGWDWGGWALMPDLAIAFLAACVIAIVLSVRYLIAPRDASGRPAGYAQSRWESSRAERFAHREVGADGYRRRVTVLSKHC</sequence>
<keyword evidence="1" id="KW-1133">Transmembrane helix</keyword>
<keyword evidence="1" id="KW-0812">Transmembrane</keyword>
<keyword evidence="1" id="KW-0472">Membrane</keyword>
<gene>
    <name evidence="2" type="ordered locus">MMAR_1427</name>
</gene>
<keyword evidence="3" id="KW-1185">Reference proteome</keyword>
<dbReference type="KEGG" id="mmi:MMAR_1427"/>
<dbReference type="HOGENOM" id="CLU_159099_1_0_11"/>
<proteinExistence type="predicted"/>
<reference evidence="2 3" key="1">
    <citation type="journal article" date="2008" name="Genome Res.">
        <title>Insights from the complete genome sequence of Mycobacterium marinum on the evolution of Mycobacterium tuberculosis.</title>
        <authorList>
            <person name="Stinear T.P."/>
            <person name="Seemann T."/>
            <person name="Harrison P.F."/>
            <person name="Jenkin G.A."/>
            <person name="Davies J.K."/>
            <person name="Johnson P.D."/>
            <person name="Abdellah Z."/>
            <person name="Arrowsmith C."/>
            <person name="Chillingworth T."/>
            <person name="Churcher C."/>
            <person name="Clarke K."/>
            <person name="Cronin A."/>
            <person name="Davis P."/>
            <person name="Goodhead I."/>
            <person name="Holroyd N."/>
            <person name="Jagels K."/>
            <person name="Lord A."/>
            <person name="Moule S."/>
            <person name="Mungall K."/>
            <person name="Norbertczak H."/>
            <person name="Quail M.A."/>
            <person name="Rabbinowitsch E."/>
            <person name="Walker D."/>
            <person name="White B."/>
            <person name="Whitehead S."/>
            <person name="Small P.L."/>
            <person name="Brosch R."/>
            <person name="Ramakrishnan L."/>
            <person name="Fischbach M.A."/>
            <person name="Parkhill J."/>
            <person name="Cole S.T."/>
        </authorList>
    </citation>
    <scope>NUCLEOTIDE SEQUENCE [LARGE SCALE GENOMIC DNA]</scope>
    <source>
        <strain evidence="3">ATCC BAA-535 / M</strain>
    </source>
</reference>
<dbReference type="EMBL" id="CP000854">
    <property type="protein sequence ID" value="ACC39885.1"/>
    <property type="molecule type" value="Genomic_DNA"/>
</dbReference>
<evidence type="ECO:0000256" key="1">
    <source>
        <dbReference type="SAM" id="Phobius"/>
    </source>
</evidence>
<evidence type="ECO:0000313" key="2">
    <source>
        <dbReference type="EMBL" id="ACC39885.1"/>
    </source>
</evidence>
<organism evidence="2 3">
    <name type="scientific">Mycobacterium marinum (strain ATCC BAA-535 / M)</name>
    <dbReference type="NCBI Taxonomy" id="216594"/>
    <lineage>
        <taxon>Bacteria</taxon>
        <taxon>Bacillati</taxon>
        <taxon>Actinomycetota</taxon>
        <taxon>Actinomycetes</taxon>
        <taxon>Mycobacteriales</taxon>
        <taxon>Mycobacteriaceae</taxon>
        <taxon>Mycobacterium</taxon>
        <taxon>Mycobacterium ulcerans group</taxon>
    </lineage>
</organism>
<dbReference type="AlphaFoldDB" id="B2HFP0"/>
<evidence type="ECO:0000313" key="3">
    <source>
        <dbReference type="Proteomes" id="UP000001190"/>
    </source>
</evidence>
<accession>B2HFP0</accession>
<protein>
    <submittedName>
        <fullName evidence="2">Hypothetical membrane protein</fullName>
    </submittedName>
</protein>